<dbReference type="AlphaFoldDB" id="A0A5D0RCM6"/>
<organism evidence="1 2">
    <name type="scientific">Bizionia myxarmorum</name>
    <dbReference type="NCBI Taxonomy" id="291186"/>
    <lineage>
        <taxon>Bacteria</taxon>
        <taxon>Pseudomonadati</taxon>
        <taxon>Bacteroidota</taxon>
        <taxon>Flavobacteriia</taxon>
        <taxon>Flavobacteriales</taxon>
        <taxon>Flavobacteriaceae</taxon>
        <taxon>Bizionia</taxon>
    </lineage>
</organism>
<dbReference type="EMBL" id="VSKK01000001">
    <property type="protein sequence ID" value="TYB79262.1"/>
    <property type="molecule type" value="Genomic_DNA"/>
</dbReference>
<comment type="caution">
    <text evidence="1">The sequence shown here is derived from an EMBL/GenBank/DDBJ whole genome shotgun (WGS) entry which is preliminary data.</text>
</comment>
<evidence type="ECO:0000313" key="2">
    <source>
        <dbReference type="Proteomes" id="UP000323720"/>
    </source>
</evidence>
<evidence type="ECO:0000313" key="1">
    <source>
        <dbReference type="EMBL" id="TYB79262.1"/>
    </source>
</evidence>
<sequence>MKYLYINPENPMLSTIINNAFKFLCVMILMSVMSCSEEDVCAYDEGSLDQSSFECKDLLLNVGDLCDSNGDGIKNGIVNDACECLPNSGVLDCEDLQLNIGDPCDFDGTGSMDGIVSDSCECLPDNRVFDCQDLQLNIGDACDSDNDGINDGTINDECQCIPDFPIIRSCPGFIQNGDFEIIIGNPNNVIDEDIDLATNWKALWQTGSLADLFDDSTANYGTGCFSGPTPLSGVFAGMWIENTTNPAGGPLYREGMFNELTTTINQNTGSYTLSFDYANMSENCASSNDVKVGVYGVYHPTANPLPASPTGIATPSNLDLFGATNTVFLGEVIVTASTTNAWITTSLTIDTSLLAFPTNGINHIMITNSHLPFNHYGKMYLGFDNFCMIN</sequence>
<accession>A0A5D0RCM6</accession>
<keyword evidence="2" id="KW-1185">Reference proteome</keyword>
<dbReference type="RefSeq" id="WP_148402998.1">
    <property type="nucleotide sequence ID" value="NZ_VSKK01000001.1"/>
</dbReference>
<proteinExistence type="predicted"/>
<gene>
    <name evidence="1" type="ORF">ES674_05665</name>
</gene>
<dbReference type="PROSITE" id="PS51257">
    <property type="entry name" value="PROKAR_LIPOPROTEIN"/>
    <property type="match status" value="1"/>
</dbReference>
<protein>
    <submittedName>
        <fullName evidence="1">Uncharacterized protein</fullName>
    </submittedName>
</protein>
<reference evidence="1 2" key="1">
    <citation type="submission" date="2019-08" db="EMBL/GenBank/DDBJ databases">
        <title>Genomes of Antarctic Bizionia species.</title>
        <authorList>
            <person name="Bowman J.P."/>
        </authorList>
    </citation>
    <scope>NUCLEOTIDE SEQUENCE [LARGE SCALE GENOMIC DNA]</scope>
    <source>
        <strain evidence="1 2">ADA-4</strain>
    </source>
</reference>
<dbReference type="OrthoDB" id="1427665at2"/>
<dbReference type="Proteomes" id="UP000323720">
    <property type="component" value="Unassembled WGS sequence"/>
</dbReference>
<name>A0A5D0RCM6_9FLAO</name>